<dbReference type="Pfam" id="PF00561">
    <property type="entry name" value="Abhydrolase_1"/>
    <property type="match status" value="1"/>
</dbReference>
<dbReference type="Gene3D" id="3.40.50.1820">
    <property type="entry name" value="alpha/beta hydrolase"/>
    <property type="match status" value="1"/>
</dbReference>
<dbReference type="InterPro" id="IPR029058">
    <property type="entry name" value="AB_hydrolase_fold"/>
</dbReference>
<feature type="domain" description="AB hydrolase-1" evidence="1">
    <location>
        <begin position="45"/>
        <end position="284"/>
    </location>
</feature>
<accession>A0A316G1Y5</accession>
<dbReference type="Proteomes" id="UP000245790">
    <property type="component" value="Unassembled WGS sequence"/>
</dbReference>
<proteinExistence type="predicted"/>
<name>A0A316G1Y5_9GAMM</name>
<dbReference type="AlphaFoldDB" id="A0A316G1Y5"/>
<protein>
    <submittedName>
        <fullName evidence="2">Pimeloyl-ACP methyl ester carboxylesterase</fullName>
    </submittedName>
</protein>
<evidence type="ECO:0000313" key="2">
    <source>
        <dbReference type="EMBL" id="PWK53906.1"/>
    </source>
</evidence>
<dbReference type="EMBL" id="QGGU01000002">
    <property type="protein sequence ID" value="PWK53906.1"/>
    <property type="molecule type" value="Genomic_DNA"/>
</dbReference>
<organism evidence="2 3">
    <name type="scientific">Pleionea mediterranea</name>
    <dbReference type="NCBI Taxonomy" id="523701"/>
    <lineage>
        <taxon>Bacteria</taxon>
        <taxon>Pseudomonadati</taxon>
        <taxon>Pseudomonadota</taxon>
        <taxon>Gammaproteobacteria</taxon>
        <taxon>Oceanospirillales</taxon>
        <taxon>Pleioneaceae</taxon>
        <taxon>Pleionea</taxon>
    </lineage>
</organism>
<comment type="caution">
    <text evidence="2">The sequence shown here is derived from an EMBL/GenBank/DDBJ whole genome shotgun (WGS) entry which is preliminary data.</text>
</comment>
<dbReference type="PANTHER" id="PTHR43798">
    <property type="entry name" value="MONOACYLGLYCEROL LIPASE"/>
    <property type="match status" value="1"/>
</dbReference>
<dbReference type="SUPFAM" id="SSF53474">
    <property type="entry name" value="alpha/beta-Hydrolases"/>
    <property type="match status" value="1"/>
</dbReference>
<reference evidence="2 3" key="1">
    <citation type="submission" date="2018-05" db="EMBL/GenBank/DDBJ databases">
        <title>Genomic Encyclopedia of Type Strains, Phase IV (KMG-IV): sequencing the most valuable type-strain genomes for metagenomic binning, comparative biology and taxonomic classification.</title>
        <authorList>
            <person name="Goeker M."/>
        </authorList>
    </citation>
    <scope>NUCLEOTIDE SEQUENCE [LARGE SCALE GENOMIC DNA]</scope>
    <source>
        <strain evidence="2 3">DSM 25350</strain>
    </source>
</reference>
<sequence length="300" mass="33249">MNKRWLKQLCQHTIPTPVLIIVIVIMSIQSSKAADFTVERIGEGPAVILIPGLMSDDRVWQTTVDALKQDYQLHLVSIAGFAGSPPVSSPSLKRVKQQLLSYIQQQQLQHPVIIGHSLGGFMGFWLASSEPDIIGPVVSVDGLSFVGPVFTQTNQTTVQDLKLRAEQIKLFYSKLSQQQLRLQTQTTLAIQTQAPAHQKIVLNMAEASDPTTVGEAMHILMTTDLRQQVANITQPVLLLGASGAFPLPQDHKRVNALYQSQLSAIPNASLLVNTRARHFIMYDDPDWLTQQLTQFLEQSL</sequence>
<dbReference type="RefSeq" id="WP_109761992.1">
    <property type="nucleotide sequence ID" value="NZ_QGGU01000002.1"/>
</dbReference>
<gene>
    <name evidence="2" type="ORF">C8D97_102296</name>
</gene>
<keyword evidence="3" id="KW-1185">Reference proteome</keyword>
<dbReference type="InterPro" id="IPR000073">
    <property type="entry name" value="AB_hydrolase_1"/>
</dbReference>
<dbReference type="InterPro" id="IPR050266">
    <property type="entry name" value="AB_hydrolase_sf"/>
</dbReference>
<dbReference type="OrthoDB" id="9780765at2"/>
<evidence type="ECO:0000259" key="1">
    <source>
        <dbReference type="Pfam" id="PF00561"/>
    </source>
</evidence>
<evidence type="ECO:0000313" key="3">
    <source>
        <dbReference type="Proteomes" id="UP000245790"/>
    </source>
</evidence>